<keyword evidence="6" id="KW-1185">Reference proteome</keyword>
<dbReference type="Pfam" id="PF05178">
    <property type="entry name" value="Kri1"/>
    <property type="match status" value="1"/>
</dbReference>
<protein>
    <recommendedName>
        <fullName evidence="2">Protein KRI1 homolog</fullName>
    </recommendedName>
</protein>
<feature type="compositionally biased region" description="Basic residues" evidence="3">
    <location>
        <begin position="574"/>
        <end position="585"/>
    </location>
</feature>
<evidence type="ECO:0000259" key="4">
    <source>
        <dbReference type="Pfam" id="PF12936"/>
    </source>
</evidence>
<comment type="similarity">
    <text evidence="1">Belongs to the KRI1 family.</text>
</comment>
<dbReference type="Pfam" id="PF12936">
    <property type="entry name" value="Kri1_C"/>
    <property type="match status" value="1"/>
</dbReference>
<dbReference type="AlphaFoldDB" id="A0AAV4TPI5"/>
<name>A0AAV4TPI5_9ARAC</name>
<proteinExistence type="inferred from homology"/>
<feature type="compositionally biased region" description="Acidic residues" evidence="3">
    <location>
        <begin position="372"/>
        <end position="381"/>
    </location>
</feature>
<evidence type="ECO:0000256" key="1">
    <source>
        <dbReference type="ARBA" id="ARBA00007473"/>
    </source>
</evidence>
<feature type="compositionally biased region" description="Basic residues" evidence="3">
    <location>
        <begin position="829"/>
        <end position="839"/>
    </location>
</feature>
<evidence type="ECO:0000313" key="5">
    <source>
        <dbReference type="EMBL" id="GIY48055.1"/>
    </source>
</evidence>
<dbReference type="PANTHER" id="PTHR14490:SF5">
    <property type="entry name" value="PROTEIN KRI1 HOMOLOG"/>
    <property type="match status" value="1"/>
</dbReference>
<feature type="compositionally biased region" description="Basic and acidic residues" evidence="3">
    <location>
        <begin position="788"/>
        <end position="799"/>
    </location>
</feature>
<dbReference type="InterPro" id="IPR024626">
    <property type="entry name" value="Kri1-like_C"/>
</dbReference>
<dbReference type="EMBL" id="BPLQ01010059">
    <property type="protein sequence ID" value="GIY48055.1"/>
    <property type="molecule type" value="Genomic_DNA"/>
</dbReference>
<sequence length="848" mass="100119">MAEPFSLLNDSSDEGSEVEFTINKNYAQRYDVWRNKEELQKLKDLSKNISDTSSESEEEVEPVIEKDFLKTLSLLKSKDPRIYDEKAIFFTEEQPIVKTPKEKKEKPMFMKDYERKLVLERNGVLSDEEDVHVDKPLTNQESAEVLKSFKEVAPDSDEDDDLFKVRTKTEAEEQKEEEDYKKWLETEKELMYLNKHWNDPNLNEEEKFLKDYILNKKYIVGDRLDDIPTYDDIGMLSEDEKVVEQQEMFEHKYNFRFEEPDEEFIKSYPRTVGDSLRRTNNKRKQKREEYTDRKKKEKEQKREELKRLKALKRKEIEEKFLKLKEASGQEELIFDESDIESDFNPDKHDQKMRQMFNEDYYNIEEGNRPEFSYDEEIDDEKWDQWTRKPTNNSINNNKNGNKEHGYSSNDDEKNDKLDSESQFEQEDSTNIKKGRKKKKSLFSKILSEPKPLYDPDGKSFDEYLEEYYKLDYEDVIGDMPVRFKYRKVIPNDFGLTVDEILAAQDRELNQWCSVKKTCQYRRDDEEKYDIQAFEKKAQNFDAKKKILSSVYAPPENKKIITQLNPAESNESVSKPKRKKRSRKKKAIESSGIVNEDANESKTGKLSTNDVHEYSEPAAEVSGKNKKKRKKKKSAGNLLIENTEAVPNDLQSNENELVEKDVCQNLSQNDELNHDDTEVKTDIVTKSHKKKKKLKFMPNFEFVEEPQQEVTDVSFNEDKIKSNKKKKKKRDFVEVSESHANTFGSGEEICCDDIEKNSNNNEKKSKKRKLALMEDNEELHNIPLKKSKRSEEGENDKLDHSVNGSFKQQHGSNPQTERFVKKDSSVSHQERKKMKKHKHNQQFGTQFPS</sequence>
<feature type="compositionally biased region" description="Polar residues" evidence="3">
    <location>
        <begin position="560"/>
        <end position="570"/>
    </location>
</feature>
<feature type="domain" description="Kri1-like C-terminal" evidence="4">
    <location>
        <begin position="458"/>
        <end position="545"/>
    </location>
</feature>
<dbReference type="GO" id="GO:0000447">
    <property type="term" value="P:endonucleolytic cleavage in ITS1 to separate SSU-rRNA from 5.8S rRNA and LSU-rRNA from tricistronic rRNA transcript (SSU-rRNA, 5.8S rRNA, LSU-rRNA)"/>
    <property type="evidence" value="ECO:0007669"/>
    <property type="project" value="TreeGrafter"/>
</dbReference>
<accession>A0AAV4TPI5</accession>
<feature type="compositionally biased region" description="Basic residues" evidence="3">
    <location>
        <begin position="623"/>
        <end position="633"/>
    </location>
</feature>
<feature type="region of interest" description="Disordered" evidence="3">
    <location>
        <begin position="560"/>
        <end position="655"/>
    </location>
</feature>
<dbReference type="GO" id="GO:0030686">
    <property type="term" value="C:90S preribosome"/>
    <property type="evidence" value="ECO:0007669"/>
    <property type="project" value="TreeGrafter"/>
</dbReference>
<reference evidence="5 6" key="1">
    <citation type="submission" date="2021-06" db="EMBL/GenBank/DDBJ databases">
        <title>Caerostris darwini draft genome.</title>
        <authorList>
            <person name="Kono N."/>
            <person name="Arakawa K."/>
        </authorList>
    </citation>
    <scope>NUCLEOTIDE SEQUENCE [LARGE SCALE GENOMIC DNA]</scope>
</reference>
<dbReference type="PANTHER" id="PTHR14490">
    <property type="entry name" value="ZINC FINGER, ZZ TYPE"/>
    <property type="match status" value="1"/>
</dbReference>
<feature type="region of interest" description="Disordered" evidence="3">
    <location>
        <begin position="331"/>
        <end position="438"/>
    </location>
</feature>
<dbReference type="GO" id="GO:0005730">
    <property type="term" value="C:nucleolus"/>
    <property type="evidence" value="ECO:0007669"/>
    <property type="project" value="TreeGrafter"/>
</dbReference>
<evidence type="ECO:0000256" key="2">
    <source>
        <dbReference type="ARBA" id="ARBA00017294"/>
    </source>
</evidence>
<feature type="compositionally biased region" description="Basic and acidic residues" evidence="3">
    <location>
        <begin position="286"/>
        <end position="302"/>
    </location>
</feature>
<feature type="compositionally biased region" description="Basic and acidic residues" evidence="3">
    <location>
        <begin position="400"/>
        <end position="419"/>
    </location>
</feature>
<feature type="region of interest" description="Disordered" evidence="3">
    <location>
        <begin position="275"/>
        <end position="302"/>
    </location>
</feature>
<comment type="caution">
    <text evidence="5">The sequence shown here is derived from an EMBL/GenBank/DDBJ whole genome shotgun (WGS) entry which is preliminary data.</text>
</comment>
<dbReference type="Proteomes" id="UP001054837">
    <property type="component" value="Unassembled WGS sequence"/>
</dbReference>
<organism evidence="5 6">
    <name type="scientific">Caerostris darwini</name>
    <dbReference type="NCBI Taxonomy" id="1538125"/>
    <lineage>
        <taxon>Eukaryota</taxon>
        <taxon>Metazoa</taxon>
        <taxon>Ecdysozoa</taxon>
        <taxon>Arthropoda</taxon>
        <taxon>Chelicerata</taxon>
        <taxon>Arachnida</taxon>
        <taxon>Araneae</taxon>
        <taxon>Araneomorphae</taxon>
        <taxon>Entelegynae</taxon>
        <taxon>Araneoidea</taxon>
        <taxon>Araneidae</taxon>
        <taxon>Caerostris</taxon>
    </lineage>
</organism>
<evidence type="ECO:0000313" key="6">
    <source>
        <dbReference type="Proteomes" id="UP001054837"/>
    </source>
</evidence>
<evidence type="ECO:0000256" key="3">
    <source>
        <dbReference type="SAM" id="MobiDB-lite"/>
    </source>
</evidence>
<gene>
    <name evidence="5" type="primary">Kri1</name>
    <name evidence="5" type="ORF">CDAR_499151</name>
</gene>
<feature type="compositionally biased region" description="Acidic residues" evidence="3">
    <location>
        <begin position="332"/>
        <end position="343"/>
    </location>
</feature>
<dbReference type="InterPro" id="IPR018034">
    <property type="entry name" value="Kri1"/>
</dbReference>
<feature type="region of interest" description="Disordered" evidence="3">
    <location>
        <begin position="719"/>
        <end position="848"/>
    </location>
</feature>
<feature type="compositionally biased region" description="Basic and acidic residues" evidence="3">
    <location>
        <begin position="817"/>
        <end position="828"/>
    </location>
</feature>
<feature type="compositionally biased region" description="Polar residues" evidence="3">
    <location>
        <begin position="801"/>
        <end position="815"/>
    </location>
</feature>